<dbReference type="EMBL" id="JALLPJ020000780">
    <property type="protein sequence ID" value="KAL3783136.1"/>
    <property type="molecule type" value="Genomic_DNA"/>
</dbReference>
<organism evidence="3 4">
    <name type="scientific">Cyclotella atomus</name>
    <dbReference type="NCBI Taxonomy" id="382360"/>
    <lineage>
        <taxon>Eukaryota</taxon>
        <taxon>Sar</taxon>
        <taxon>Stramenopiles</taxon>
        <taxon>Ochrophyta</taxon>
        <taxon>Bacillariophyta</taxon>
        <taxon>Coscinodiscophyceae</taxon>
        <taxon>Thalassiosirophycidae</taxon>
        <taxon>Stephanodiscales</taxon>
        <taxon>Stephanodiscaceae</taxon>
        <taxon>Cyclotella</taxon>
    </lineage>
</organism>
<feature type="compositionally biased region" description="Basic and acidic residues" evidence="1">
    <location>
        <begin position="938"/>
        <end position="951"/>
    </location>
</feature>
<accession>A0ABD3P7J3</accession>
<name>A0ABD3P7J3_9STRA</name>
<dbReference type="SMART" id="SM00327">
    <property type="entry name" value="VWA"/>
    <property type="match status" value="1"/>
</dbReference>
<dbReference type="InterPro" id="IPR002035">
    <property type="entry name" value="VWF_A"/>
</dbReference>
<dbReference type="Pfam" id="PF07728">
    <property type="entry name" value="AAA_5"/>
    <property type="match status" value="3"/>
</dbReference>
<dbReference type="InterPro" id="IPR027417">
    <property type="entry name" value="P-loop_NTPase"/>
</dbReference>
<protein>
    <recommendedName>
        <fullName evidence="2">VWFA domain-containing protein</fullName>
    </recommendedName>
</protein>
<proteinExistence type="predicted"/>
<keyword evidence="4" id="KW-1185">Reference proteome</keyword>
<evidence type="ECO:0000259" key="2">
    <source>
        <dbReference type="SMART" id="SM00327"/>
    </source>
</evidence>
<feature type="compositionally biased region" description="Gly residues" evidence="1">
    <location>
        <begin position="959"/>
        <end position="977"/>
    </location>
</feature>
<dbReference type="PANTHER" id="PTHR21610:SF9">
    <property type="entry name" value="VON WILLEBRAND FACTOR A DOMAIN-CONTAINING PROTEIN 8"/>
    <property type="match status" value="1"/>
</dbReference>
<dbReference type="Proteomes" id="UP001530400">
    <property type="component" value="Unassembled WGS sequence"/>
</dbReference>
<dbReference type="InterPro" id="IPR036465">
    <property type="entry name" value="vWFA_dom_sf"/>
</dbReference>
<dbReference type="SUPFAM" id="SSF52540">
    <property type="entry name" value="P-loop containing nucleoside triphosphate hydrolases"/>
    <property type="match status" value="3"/>
</dbReference>
<dbReference type="Gene3D" id="3.40.50.300">
    <property type="entry name" value="P-loop containing nucleotide triphosphate hydrolases"/>
    <property type="match status" value="3"/>
</dbReference>
<comment type="caution">
    <text evidence="3">The sequence shown here is derived from an EMBL/GenBank/DDBJ whole genome shotgun (WGS) entry which is preliminary data.</text>
</comment>
<sequence length="1292" mass="142957">MTMIALLTTSTAACNRFTSAQLLRRTHKSAVSLAAIDTSITIGDVTVSKPPVPSNPNLVPNLPSRLRGFNEVSKTLPSCHFSHLRWMLQKDLVLKQDFLLLGTPNLALERRHLLFLYAALTNREVEYVALSRDTSEADLKQRKEVSNNGTIYVDQAPVRAAINGRLLILDGLEKAERNVLPTLNNLLENRELPLDDGTMLVSPDVYAKHQMGISVHPDFRVAAIGSLSEGESAALDPPLRSRFQARLALPVDAGELLAPAAAASNGVLDMAAIKDIIGLANSSEGVSIQSIQNAIHYIEQFQQTVSTAAALKAHGIGKDSDGEDMIGVHDVIPTLKVQKIHGIPNTKSFIPTRTTSTIQDLIIAGFQSGNRAVACVGPKGCYKSVIAAQTAKSLSTSMELFSLHPDMTARDLVMVRGTDTSGNTSWRDTPLTRAARKGTLVILDGIDKLRSDTLTSLALLLEQGCVILPDGTRFYADSNFRCIALAHPPTDSTWITPEVRSMFHWIQVAPLPGEELRDVISELYPELDKKILDKLLLLQKELDHVSVDSAAEKEALQLTMRKLKHICKRVERSPHELGRIINNTLMTKFLPEWDQGIVKKCLTKCKIDTSDFNGDVSYDKQLATKLLRNCKREASNPLLVPNPRFEENEGQARSELDILEAHSVGEKALLITGYQGVGKNKIVDNLLSKLNCEREYIQLHRDSTIQSLMVTPSVENGKIVYHDSPLVRAAKFGRILVLDEADKAPVEVVALLKGLIEDGQLSLPDGRKLCHDESSPDNISIHPNFRTWTLTNPAGYPFHGNDLAREMADVFSCHHVPAMDMESNRRILKSYGPNVDSEIIDRIVNVWEHLRISHEKGTVVYPFSLREAVAVIKHMNAFPGDGIEQAVENVLAFDRFDASLAKRLHNIFVEGGIRLHDTKVTAKGFGKSEGGISTPKTRASEPKHGKIDPDNTPHVGGNTWAGGTGGSDTAGLGGRGGPYRLDSGHPVHQVSDEMKAQVSKEAQEKARKMADEAFKKKLEELQMGKLDWNRYSNLRDQVDEQISQLKGYLRDLKKRSEERVWLKNQTSGELALLFVDENKIVDLLSGERDVFKRRGTPDDVNNNPIQKEPIVIRMIVDISASMYRFNSYDQRLERLLEATLMMMETLKDDRRFQLQIIGHNGTSAKIPLVNPPTKMDEKTQLQVLECMVANTQYTYAGDNTVDAISLAVEEASKNDLVIIISDANLDRYDISVVDLSPLQSEKVHAHLIFIGSLGDEASKLAKRIPNDRAQVCFDSSDLPLIIKTIVTNALRA</sequence>
<dbReference type="InterPro" id="IPR039891">
    <property type="entry name" value="VWA8"/>
</dbReference>
<feature type="domain" description="VWFA" evidence="2">
    <location>
        <begin position="1109"/>
        <end position="1290"/>
    </location>
</feature>
<dbReference type="Gene3D" id="3.40.50.410">
    <property type="entry name" value="von Willebrand factor, type A domain"/>
    <property type="match status" value="1"/>
</dbReference>
<evidence type="ECO:0000313" key="4">
    <source>
        <dbReference type="Proteomes" id="UP001530400"/>
    </source>
</evidence>
<evidence type="ECO:0000256" key="1">
    <source>
        <dbReference type="SAM" id="MobiDB-lite"/>
    </source>
</evidence>
<gene>
    <name evidence="3" type="ORF">ACHAWO_006180</name>
</gene>
<dbReference type="PANTHER" id="PTHR21610">
    <property type="entry name" value="VON WILLEBRAND FACTOR A DOMAIN-CONTAINING PROTEIN 8"/>
    <property type="match status" value="1"/>
</dbReference>
<dbReference type="InterPro" id="IPR011704">
    <property type="entry name" value="ATPase_dyneun-rel_AAA"/>
</dbReference>
<dbReference type="SUPFAM" id="SSF53300">
    <property type="entry name" value="vWA-like"/>
    <property type="match status" value="1"/>
</dbReference>
<reference evidence="3 4" key="1">
    <citation type="submission" date="2024-10" db="EMBL/GenBank/DDBJ databases">
        <title>Updated reference genomes for cyclostephanoid diatoms.</title>
        <authorList>
            <person name="Roberts W.R."/>
            <person name="Alverson A.J."/>
        </authorList>
    </citation>
    <scope>NUCLEOTIDE SEQUENCE [LARGE SCALE GENOMIC DNA]</scope>
    <source>
        <strain evidence="3 4">AJA010-31</strain>
    </source>
</reference>
<evidence type="ECO:0000313" key="3">
    <source>
        <dbReference type="EMBL" id="KAL3783136.1"/>
    </source>
</evidence>
<feature type="region of interest" description="Disordered" evidence="1">
    <location>
        <begin position="924"/>
        <end position="986"/>
    </location>
</feature>